<dbReference type="PANTHER" id="PTHR12815">
    <property type="entry name" value="SORTING AND ASSEMBLY MACHINERY SAMM50 PROTEIN FAMILY MEMBER"/>
    <property type="match status" value="1"/>
</dbReference>
<evidence type="ECO:0000256" key="4">
    <source>
        <dbReference type="ARBA" id="ARBA00022729"/>
    </source>
</evidence>
<accession>A0A3B1CRM7</accession>
<dbReference type="GO" id="GO:0071709">
    <property type="term" value="P:membrane assembly"/>
    <property type="evidence" value="ECO:0007669"/>
    <property type="project" value="InterPro"/>
</dbReference>
<dbReference type="Gene3D" id="3.10.20.310">
    <property type="entry name" value="membrane protein fhac"/>
    <property type="match status" value="5"/>
</dbReference>
<dbReference type="PANTHER" id="PTHR12815:SF47">
    <property type="entry name" value="TRANSLOCATION AND ASSEMBLY MODULE SUBUNIT TAMA"/>
    <property type="match status" value="1"/>
</dbReference>
<reference evidence="9" key="1">
    <citation type="submission" date="2018-06" db="EMBL/GenBank/DDBJ databases">
        <authorList>
            <person name="Zhirakovskaya E."/>
        </authorList>
    </citation>
    <scope>NUCLEOTIDE SEQUENCE</scope>
</reference>
<dbReference type="Gene3D" id="2.40.160.50">
    <property type="entry name" value="membrane protein fhac: a member of the omp85/tpsb transporter family"/>
    <property type="match status" value="1"/>
</dbReference>
<dbReference type="AlphaFoldDB" id="A0A3B1CRM7"/>
<evidence type="ECO:0000256" key="5">
    <source>
        <dbReference type="ARBA" id="ARBA00022737"/>
    </source>
</evidence>
<proteinExistence type="predicted"/>
<feature type="domain" description="POTRA" evidence="8">
    <location>
        <begin position="43"/>
        <end position="118"/>
    </location>
</feature>
<name>A0A3B1CRM7_9ZZZZ</name>
<dbReference type="InterPro" id="IPR034746">
    <property type="entry name" value="POTRA"/>
</dbReference>
<evidence type="ECO:0000256" key="1">
    <source>
        <dbReference type="ARBA" id="ARBA00004370"/>
    </source>
</evidence>
<dbReference type="EMBL" id="UOGD01000378">
    <property type="protein sequence ID" value="VAX27323.1"/>
    <property type="molecule type" value="Genomic_DNA"/>
</dbReference>
<keyword evidence="3" id="KW-0812">Transmembrane</keyword>
<keyword evidence="5" id="KW-0677">Repeat</keyword>
<evidence type="ECO:0000256" key="2">
    <source>
        <dbReference type="ARBA" id="ARBA00022452"/>
    </source>
</evidence>
<evidence type="ECO:0000256" key="6">
    <source>
        <dbReference type="ARBA" id="ARBA00023136"/>
    </source>
</evidence>
<dbReference type="PROSITE" id="PS51779">
    <property type="entry name" value="POTRA"/>
    <property type="match status" value="3"/>
</dbReference>
<keyword evidence="2" id="KW-1134">Transmembrane beta strand</keyword>
<dbReference type="Pfam" id="PF01103">
    <property type="entry name" value="Omp85"/>
    <property type="match status" value="1"/>
</dbReference>
<feature type="domain" description="POTRA" evidence="8">
    <location>
        <begin position="241"/>
        <end position="329"/>
    </location>
</feature>
<dbReference type="PIRSF" id="PIRSF006076">
    <property type="entry name" value="OM_assembly_OMP85"/>
    <property type="match status" value="1"/>
</dbReference>
<organism evidence="9">
    <name type="scientific">hydrothermal vent metagenome</name>
    <dbReference type="NCBI Taxonomy" id="652676"/>
    <lineage>
        <taxon>unclassified sequences</taxon>
        <taxon>metagenomes</taxon>
        <taxon>ecological metagenomes</taxon>
    </lineage>
</organism>
<dbReference type="NCBIfam" id="TIGR03303">
    <property type="entry name" value="OM_YaeT"/>
    <property type="match status" value="1"/>
</dbReference>
<dbReference type="Pfam" id="PF07244">
    <property type="entry name" value="POTRA"/>
    <property type="match status" value="4"/>
</dbReference>
<evidence type="ECO:0000256" key="7">
    <source>
        <dbReference type="ARBA" id="ARBA00023237"/>
    </source>
</evidence>
<dbReference type="InterPro" id="IPR000184">
    <property type="entry name" value="Bac_surfAg_D15"/>
</dbReference>
<evidence type="ECO:0000313" key="9">
    <source>
        <dbReference type="EMBL" id="VAX27323.1"/>
    </source>
</evidence>
<keyword evidence="6" id="KW-0472">Membrane</keyword>
<sequence>MLASKLNILRKIKNTPLSWLGFIILIVIISSTNVYSQVQKENYKILGITVKGNTTADASTVIANSGLKVGDEIEIPGDQTLNAIRRLWKLGLFTSDIQIEIEKKVGNGVFLVIKVNEYPRIEKYIFKGNDDLDDEDLDKVVTFVSGQILKPQAIYKTVRDMKKLYDDESLMNAEIKPVLYKFEKADTTDDDEITVTWVGKDDPSKTEETIYDYDPESNRNIVKRIKDRLLLIYFIDEGKEVDVHSIKFNGNEAYDDDDLKSEFDETSEPVWWKFWADDSFNKEDYEKDKKLLKDFYNKEGYRDFEIVSDSLIYNKDKTEVDIVINIIEGPQLKVRNIYWEGNTVYNTDILNARLDFQKGDIYNLERFNQNLRFNESQTDVSSVYQDNGYLAFSLDTREERVAPDSVDIYITIHENRRFKVGEVNVAGNTKTKDKVIRRELYTVPGDYFSRSAIFTSLQQLANLQYFNVEKLYTKGIDYKPVNDSTVNLNYSVEEKSSDYLNASVGYSGSYGFSGSIGVTLTNFDIGHPFSMGGGQILNFNWQFGVGNFYQTFNIGFTEPWFMDSPTMVGFDIFDTRQRYIYDLKQTGITFKAGRRLKWPDKFFYIQGIFRYQYNNIINGASYYQVGKYNQFTLGATTTRTDIDNPIFPSRGSKFSINAELSGGPFLPGDVDYFKLQFKTDFYRRLFNSNRLVFYAGFDIGYIEELKPNTPIQPFEYFYMGGNGLVIATTPLRGYDDRSVGPRNPRTGQIIGGRVMTRYVLELRGALTLEPMPIYLIAFAEAGNVWEDLRKTDFYDLRRSVGVGARIMINPIGLIGFDYGYGFDRPIVDGRQPQWVFHFQFGKGF</sequence>
<dbReference type="GO" id="GO:0019867">
    <property type="term" value="C:outer membrane"/>
    <property type="evidence" value="ECO:0007669"/>
    <property type="project" value="InterPro"/>
</dbReference>
<protein>
    <submittedName>
        <fullName evidence="9">Outer membrane protein assembly factor YaeT</fullName>
    </submittedName>
</protein>
<keyword evidence="4" id="KW-0732">Signal</keyword>
<gene>
    <name evidence="9" type="ORF">MNBD_IGNAVI01-1174</name>
</gene>
<dbReference type="InterPro" id="IPR039910">
    <property type="entry name" value="D15-like"/>
</dbReference>
<dbReference type="InterPro" id="IPR023707">
    <property type="entry name" value="OM_assembly_BamA"/>
</dbReference>
<evidence type="ECO:0000256" key="3">
    <source>
        <dbReference type="ARBA" id="ARBA00022692"/>
    </source>
</evidence>
<dbReference type="InterPro" id="IPR010827">
    <property type="entry name" value="BamA/TamA_POTRA"/>
</dbReference>
<evidence type="ECO:0000259" key="8">
    <source>
        <dbReference type="PROSITE" id="PS51779"/>
    </source>
</evidence>
<keyword evidence="7" id="KW-0998">Cell outer membrane</keyword>
<feature type="domain" description="POTRA" evidence="8">
    <location>
        <begin position="418"/>
        <end position="495"/>
    </location>
</feature>
<comment type="subcellular location">
    <subcellularLocation>
        <location evidence="1">Membrane</location>
    </subcellularLocation>
</comment>